<organism evidence="3 4">
    <name type="scientific">Shouchella miscanthi</name>
    <dbReference type="NCBI Taxonomy" id="2598861"/>
    <lineage>
        <taxon>Bacteria</taxon>
        <taxon>Bacillati</taxon>
        <taxon>Bacillota</taxon>
        <taxon>Bacilli</taxon>
        <taxon>Bacillales</taxon>
        <taxon>Bacillaceae</taxon>
        <taxon>Shouchella</taxon>
    </lineage>
</organism>
<dbReference type="Proteomes" id="UP001341820">
    <property type="component" value="Unassembled WGS sequence"/>
</dbReference>
<evidence type="ECO:0000313" key="4">
    <source>
        <dbReference type="Proteomes" id="UP001341820"/>
    </source>
</evidence>
<dbReference type="InterPro" id="IPR003791">
    <property type="entry name" value="UPF0178"/>
</dbReference>
<dbReference type="PANTHER" id="PTHR35146:SF1">
    <property type="entry name" value="UPF0178 PROTEIN YAII"/>
    <property type="match status" value="1"/>
</dbReference>
<dbReference type="Pfam" id="PF02639">
    <property type="entry name" value="DUF188"/>
    <property type="match status" value="1"/>
</dbReference>
<reference evidence="3 4" key="1">
    <citation type="submission" date="2023-03" db="EMBL/GenBank/DDBJ databases">
        <title>Bacillus Genome Sequencing.</title>
        <authorList>
            <person name="Dunlap C."/>
        </authorList>
    </citation>
    <scope>NUCLEOTIDE SEQUENCE [LARGE SCALE GENOMIC DNA]</scope>
    <source>
        <strain evidence="3 4">B-4107</strain>
    </source>
</reference>
<gene>
    <name evidence="3" type="ORF">P5F74_07080</name>
</gene>
<accession>A0ABU6NIK0</accession>
<name>A0ABU6NIK0_9BACI</name>
<dbReference type="HAMAP" id="MF_00489">
    <property type="entry name" value="UPF0178"/>
    <property type="match status" value="1"/>
</dbReference>
<dbReference type="PANTHER" id="PTHR35146">
    <property type="entry name" value="UPF0178 PROTEIN YAII"/>
    <property type="match status" value="1"/>
</dbReference>
<evidence type="ECO:0000256" key="1">
    <source>
        <dbReference type="ARBA" id="ARBA00008522"/>
    </source>
</evidence>
<evidence type="ECO:0000256" key="2">
    <source>
        <dbReference type="HAMAP-Rule" id="MF_00489"/>
    </source>
</evidence>
<protein>
    <recommendedName>
        <fullName evidence="2">UPF0178 protein P5F74_07080</fullName>
    </recommendedName>
</protein>
<keyword evidence="4" id="KW-1185">Reference proteome</keyword>
<comment type="caution">
    <text evidence="3">The sequence shown here is derived from an EMBL/GenBank/DDBJ whole genome shotgun (WGS) entry which is preliminary data.</text>
</comment>
<evidence type="ECO:0000313" key="3">
    <source>
        <dbReference type="EMBL" id="MED4127895.1"/>
    </source>
</evidence>
<dbReference type="EMBL" id="JAROAS010000010">
    <property type="protein sequence ID" value="MED4127895.1"/>
    <property type="molecule type" value="Genomic_DNA"/>
</dbReference>
<dbReference type="RefSeq" id="WP_035396312.1">
    <property type="nucleotide sequence ID" value="NZ_CP042163.1"/>
</dbReference>
<comment type="similarity">
    <text evidence="1 2">Belongs to the UPF0178 family.</text>
</comment>
<proteinExistence type="inferred from homology"/>
<sequence>MSSTVYVDADSCPVKEEIIKLCDQYKKELVFVFSYAHNMVLPEHVKTVQVDVDKEAADLYLLQAVSRGDVCISQDHALASLLLIKGVTVLSPRGHVYMEEEMSSMLQSRYAAQKARRAGKKTKGPRKFTATDREQFVHSLEQVLSTGN</sequence>